<organism evidence="1 2">
    <name type="scientific">Sphingobacterium bambusae</name>
    <dbReference type="NCBI Taxonomy" id="662858"/>
    <lineage>
        <taxon>Bacteria</taxon>
        <taxon>Pseudomonadati</taxon>
        <taxon>Bacteroidota</taxon>
        <taxon>Sphingobacteriia</taxon>
        <taxon>Sphingobacteriales</taxon>
        <taxon>Sphingobacteriaceae</taxon>
        <taxon>Sphingobacterium</taxon>
    </lineage>
</organism>
<reference evidence="2" key="1">
    <citation type="journal article" date="2019" name="Int. J. Syst. Evol. Microbiol.">
        <title>The Global Catalogue of Microorganisms (GCM) 10K type strain sequencing project: providing services to taxonomists for standard genome sequencing and annotation.</title>
        <authorList>
            <consortium name="The Broad Institute Genomics Platform"/>
            <consortium name="The Broad Institute Genome Sequencing Center for Infectious Disease"/>
            <person name="Wu L."/>
            <person name="Ma J."/>
        </authorList>
    </citation>
    <scope>NUCLEOTIDE SEQUENCE [LARGE SCALE GENOMIC DNA]</scope>
    <source>
        <strain evidence="2">KCTC 22814</strain>
    </source>
</reference>
<proteinExistence type="predicted"/>
<comment type="caution">
    <text evidence="1">The sequence shown here is derived from an EMBL/GenBank/DDBJ whole genome shotgun (WGS) entry which is preliminary data.</text>
</comment>
<evidence type="ECO:0000313" key="1">
    <source>
        <dbReference type="EMBL" id="MFD2966088.1"/>
    </source>
</evidence>
<sequence length="168" mass="19819">MKWQTKRQYYDSYYRVSYNLRDLDFPMEIDTLLCKNEALRLRNRQMYFDHLVAIGHANLREEMLQFDMVSQNLLLLDPLAMQQLVKACHVSVLQSDIWIDDEDCIFKLTHVAEDQVLFALDKTLTAIVQVNVLPQELIGYRAVWVDISEFQHSLSTADLDRYRSRLAS</sequence>
<protein>
    <submittedName>
        <fullName evidence="1">Uncharacterized protein</fullName>
    </submittedName>
</protein>
<accession>A0ABW6BCE1</accession>
<name>A0ABW6BCE1_9SPHI</name>
<dbReference type="Proteomes" id="UP001597525">
    <property type="component" value="Unassembled WGS sequence"/>
</dbReference>
<keyword evidence="2" id="KW-1185">Reference proteome</keyword>
<dbReference type="RefSeq" id="WP_320183881.1">
    <property type="nucleotide sequence ID" value="NZ_CP138332.1"/>
</dbReference>
<gene>
    <name evidence="1" type="ORF">ACFS7Y_01755</name>
</gene>
<evidence type="ECO:0000313" key="2">
    <source>
        <dbReference type="Proteomes" id="UP001597525"/>
    </source>
</evidence>
<dbReference type="EMBL" id="JBHUPB010000003">
    <property type="protein sequence ID" value="MFD2966088.1"/>
    <property type="molecule type" value="Genomic_DNA"/>
</dbReference>